<dbReference type="InterPro" id="IPR003597">
    <property type="entry name" value="Ig_C1-set"/>
</dbReference>
<dbReference type="Pfam" id="PF07686">
    <property type="entry name" value="V-set"/>
    <property type="match status" value="1"/>
</dbReference>
<dbReference type="SUPFAM" id="SSF48726">
    <property type="entry name" value="Immunoglobulin"/>
    <property type="match status" value="2"/>
</dbReference>
<dbReference type="InterPro" id="IPR013783">
    <property type="entry name" value="Ig-like_fold"/>
</dbReference>
<dbReference type="PROSITE" id="PS50835">
    <property type="entry name" value="IG_LIKE"/>
    <property type="match status" value="1"/>
</dbReference>
<keyword evidence="1" id="KW-1015">Disulfide bond</keyword>
<dbReference type="SMART" id="SM00409">
    <property type="entry name" value="IG"/>
    <property type="match status" value="1"/>
</dbReference>
<dbReference type="InParanoid" id="A0A3Q1G014"/>
<dbReference type="Proteomes" id="UP000257200">
    <property type="component" value="Unplaced"/>
</dbReference>
<evidence type="ECO:0000313" key="5">
    <source>
        <dbReference type="Ensembl" id="ENSAPOP00000011820.1"/>
    </source>
</evidence>
<sequence length="256" mass="28795">IMRNFNSITLLLFCCFSSTKVHQDPPSILESPENPVKFSCNHSVSSYETMLWYQKLNGGSALKLIGYIVYTNPTYEGEFQKHFTLSGDGSSKSELQVLKLNTEDSAVYYCLHCDSNAAEAYFGGGTKLTVLDRQITPPKVKIFRPSPKECKNQKEEQRKKTLVCVASDFYPDHVTVSWKLNGEDVSTGVATDSAATPVDKSYRITSRLKISATLWENQDNSFVCIVSFFDGDTTIYRNDTLDVKGLFFRKLILVLV</sequence>
<name>A0A3Q1G014_9TELE</name>
<dbReference type="SMART" id="SM00407">
    <property type="entry name" value="IGc1"/>
    <property type="match status" value="1"/>
</dbReference>
<dbReference type="PANTHER" id="PTHR23411">
    <property type="entry name" value="TAPASIN"/>
    <property type="match status" value="1"/>
</dbReference>
<dbReference type="InterPro" id="IPR013106">
    <property type="entry name" value="Ig_V-set"/>
</dbReference>
<dbReference type="GeneTree" id="ENSGT00940000164625"/>
<reference evidence="5" key="2">
    <citation type="submission" date="2025-09" db="UniProtKB">
        <authorList>
            <consortium name="Ensembl"/>
        </authorList>
    </citation>
    <scope>IDENTIFICATION</scope>
</reference>
<evidence type="ECO:0000313" key="6">
    <source>
        <dbReference type="Proteomes" id="UP000257200"/>
    </source>
</evidence>
<accession>A0A3Q1G014</accession>
<dbReference type="STRING" id="80966.ENSAPOP00000011820"/>
<dbReference type="Ensembl" id="ENSAPOT00000031765.1">
    <property type="protein sequence ID" value="ENSAPOP00000011820.1"/>
    <property type="gene ID" value="ENSAPOG00000014449.1"/>
</dbReference>
<feature type="signal peptide" evidence="3">
    <location>
        <begin position="1"/>
        <end position="23"/>
    </location>
</feature>
<evidence type="ECO:0000256" key="3">
    <source>
        <dbReference type="SAM" id="SignalP"/>
    </source>
</evidence>
<feature type="chain" id="PRO_5018655194" description="Ig-like domain-containing protein" evidence="3">
    <location>
        <begin position="24"/>
        <end position="256"/>
    </location>
</feature>
<evidence type="ECO:0000259" key="4">
    <source>
        <dbReference type="PROSITE" id="PS50835"/>
    </source>
</evidence>
<keyword evidence="6" id="KW-1185">Reference proteome</keyword>
<dbReference type="Pfam" id="PF07654">
    <property type="entry name" value="C1-set"/>
    <property type="match status" value="1"/>
</dbReference>
<dbReference type="SMART" id="SM00406">
    <property type="entry name" value="IGv"/>
    <property type="match status" value="1"/>
</dbReference>
<proteinExistence type="predicted"/>
<keyword evidence="3" id="KW-0732">Signal</keyword>
<evidence type="ECO:0000256" key="1">
    <source>
        <dbReference type="ARBA" id="ARBA00023157"/>
    </source>
</evidence>
<evidence type="ECO:0000256" key="2">
    <source>
        <dbReference type="ARBA" id="ARBA00023319"/>
    </source>
</evidence>
<dbReference type="InterPro" id="IPR007110">
    <property type="entry name" value="Ig-like_dom"/>
</dbReference>
<dbReference type="FunFam" id="2.60.40.10:FF:000283">
    <property type="entry name" value="Immunoglobulin kappa constant"/>
    <property type="match status" value="1"/>
</dbReference>
<dbReference type="InterPro" id="IPR003599">
    <property type="entry name" value="Ig_sub"/>
</dbReference>
<dbReference type="AlphaFoldDB" id="A0A3Q1G014"/>
<organism evidence="5 6">
    <name type="scientific">Acanthochromis polyacanthus</name>
    <name type="common">spiny chromis</name>
    <dbReference type="NCBI Taxonomy" id="80966"/>
    <lineage>
        <taxon>Eukaryota</taxon>
        <taxon>Metazoa</taxon>
        <taxon>Chordata</taxon>
        <taxon>Craniata</taxon>
        <taxon>Vertebrata</taxon>
        <taxon>Euteleostomi</taxon>
        <taxon>Actinopterygii</taxon>
        <taxon>Neopterygii</taxon>
        <taxon>Teleostei</taxon>
        <taxon>Neoteleostei</taxon>
        <taxon>Acanthomorphata</taxon>
        <taxon>Ovalentaria</taxon>
        <taxon>Pomacentridae</taxon>
        <taxon>Acanthochromis</taxon>
    </lineage>
</organism>
<feature type="domain" description="Ig-like" evidence="4">
    <location>
        <begin position="138"/>
        <end position="242"/>
    </location>
</feature>
<dbReference type="InterPro" id="IPR050380">
    <property type="entry name" value="Immune_Resp_Modulators"/>
</dbReference>
<keyword evidence="2" id="KW-0393">Immunoglobulin domain</keyword>
<dbReference type="CDD" id="cd00099">
    <property type="entry name" value="IgV"/>
    <property type="match status" value="1"/>
</dbReference>
<protein>
    <recommendedName>
        <fullName evidence="4">Ig-like domain-containing protein</fullName>
    </recommendedName>
</protein>
<dbReference type="InterPro" id="IPR036179">
    <property type="entry name" value="Ig-like_dom_sf"/>
</dbReference>
<dbReference type="Gene3D" id="2.60.40.10">
    <property type="entry name" value="Immunoglobulins"/>
    <property type="match status" value="2"/>
</dbReference>
<reference evidence="5" key="1">
    <citation type="submission" date="2025-08" db="UniProtKB">
        <authorList>
            <consortium name="Ensembl"/>
        </authorList>
    </citation>
    <scope>IDENTIFICATION</scope>
</reference>